<accession>A0A9W9G6T1</accession>
<dbReference type="GO" id="GO:0005771">
    <property type="term" value="C:multivesicular body"/>
    <property type="evidence" value="ECO:0007669"/>
    <property type="project" value="TreeGrafter"/>
</dbReference>
<evidence type="ECO:0000313" key="9">
    <source>
        <dbReference type="EMBL" id="KAJ5113029.1"/>
    </source>
</evidence>
<keyword evidence="4" id="KW-0967">Endosome</keyword>
<evidence type="ECO:0008006" key="11">
    <source>
        <dbReference type="Google" id="ProtNLM"/>
    </source>
</evidence>
<dbReference type="GO" id="GO:0006900">
    <property type="term" value="P:vesicle budding from membrane"/>
    <property type="evidence" value="ECO:0007669"/>
    <property type="project" value="TreeGrafter"/>
</dbReference>
<reference evidence="9" key="2">
    <citation type="journal article" date="2023" name="IMA Fungus">
        <title>Comparative genomic study of the Penicillium genus elucidates a diverse pangenome and 15 lateral gene transfer events.</title>
        <authorList>
            <person name="Petersen C."/>
            <person name="Sorensen T."/>
            <person name="Nielsen M.R."/>
            <person name="Sondergaard T.E."/>
            <person name="Sorensen J.L."/>
            <person name="Fitzpatrick D.A."/>
            <person name="Frisvad J.C."/>
            <person name="Nielsen K.L."/>
        </authorList>
    </citation>
    <scope>NUCLEOTIDE SEQUENCE</scope>
    <source>
        <strain evidence="9">IBT 30069</strain>
    </source>
</reference>
<evidence type="ECO:0000256" key="8">
    <source>
        <dbReference type="SAM" id="MobiDB-lite"/>
    </source>
</evidence>
<name>A0A9W9G6T1_9EURO</name>
<keyword evidence="6" id="KW-0472">Membrane</keyword>
<comment type="caution">
    <text evidence="9">The sequence shown here is derived from an EMBL/GenBank/DDBJ whole genome shotgun (WGS) entry which is preliminary data.</text>
</comment>
<dbReference type="GO" id="GO:0032511">
    <property type="term" value="P:late endosome to vacuole transport via multivesicular body sorting pathway"/>
    <property type="evidence" value="ECO:0007669"/>
    <property type="project" value="TreeGrafter"/>
</dbReference>
<feature type="coiled-coil region" evidence="7">
    <location>
        <begin position="13"/>
        <end position="40"/>
    </location>
</feature>
<dbReference type="PANTHER" id="PTHR22761">
    <property type="entry name" value="CHARGED MULTIVESICULAR BODY PROTEIN"/>
    <property type="match status" value="1"/>
</dbReference>
<gene>
    <name evidence="9" type="ORF">N7456_001563</name>
</gene>
<comment type="subcellular location">
    <subcellularLocation>
        <location evidence="1">Endosome membrane</location>
    </subcellularLocation>
</comment>
<feature type="compositionally biased region" description="Low complexity" evidence="8">
    <location>
        <begin position="176"/>
        <end position="191"/>
    </location>
</feature>
<evidence type="ECO:0000256" key="6">
    <source>
        <dbReference type="ARBA" id="ARBA00023136"/>
    </source>
</evidence>
<reference evidence="9" key="1">
    <citation type="submission" date="2022-11" db="EMBL/GenBank/DDBJ databases">
        <authorList>
            <person name="Petersen C."/>
        </authorList>
    </citation>
    <scope>NUCLEOTIDE SEQUENCE</scope>
    <source>
        <strain evidence="9">IBT 30069</strain>
    </source>
</reference>
<dbReference type="Pfam" id="PF03357">
    <property type="entry name" value="Snf7"/>
    <property type="match status" value="1"/>
</dbReference>
<evidence type="ECO:0000256" key="4">
    <source>
        <dbReference type="ARBA" id="ARBA00022753"/>
    </source>
</evidence>
<dbReference type="InterPro" id="IPR005024">
    <property type="entry name" value="Snf7_fam"/>
</dbReference>
<keyword evidence="7" id="KW-0175">Coiled coil</keyword>
<dbReference type="EMBL" id="JAPQKH010000002">
    <property type="protein sequence ID" value="KAJ5113029.1"/>
    <property type="molecule type" value="Genomic_DNA"/>
</dbReference>
<evidence type="ECO:0000256" key="3">
    <source>
        <dbReference type="ARBA" id="ARBA00022448"/>
    </source>
</evidence>
<dbReference type="GO" id="GO:0015031">
    <property type="term" value="P:protein transport"/>
    <property type="evidence" value="ECO:0007669"/>
    <property type="project" value="UniProtKB-KW"/>
</dbReference>
<evidence type="ECO:0000256" key="2">
    <source>
        <dbReference type="ARBA" id="ARBA00006190"/>
    </source>
</evidence>
<sequence>MGNTSSSPKISSQDRAILDLKNQRDKLKQYRKRITVLTDRETQIAKECLAQNDRRRALLALRRKKYQESLLDKTDGQLAQLEQIASQVEFALVQKDVMFGLQQGTEVLKAINKEMGGIEGVERLMGETEDARAYQEEISQMLEGNLTNQDEEDVEEELLALQRQVAEPKVAEPKVATPNLPNAPNNALPAPEETEVETPEEPTRTKTKTRMPALAA</sequence>
<protein>
    <recommendedName>
        <fullName evidence="11">Snf7</fullName>
    </recommendedName>
</protein>
<dbReference type="GO" id="GO:0000815">
    <property type="term" value="C:ESCRT III complex"/>
    <property type="evidence" value="ECO:0007669"/>
    <property type="project" value="TreeGrafter"/>
</dbReference>
<feature type="region of interest" description="Disordered" evidence="8">
    <location>
        <begin position="169"/>
        <end position="216"/>
    </location>
</feature>
<dbReference type="Gene3D" id="1.10.287.1060">
    <property type="entry name" value="ESAT-6-like"/>
    <property type="match status" value="1"/>
</dbReference>
<dbReference type="Proteomes" id="UP001149165">
    <property type="component" value="Unassembled WGS sequence"/>
</dbReference>
<organism evidence="9 10">
    <name type="scientific">Penicillium angulare</name>
    <dbReference type="NCBI Taxonomy" id="116970"/>
    <lineage>
        <taxon>Eukaryota</taxon>
        <taxon>Fungi</taxon>
        <taxon>Dikarya</taxon>
        <taxon>Ascomycota</taxon>
        <taxon>Pezizomycotina</taxon>
        <taxon>Eurotiomycetes</taxon>
        <taxon>Eurotiomycetidae</taxon>
        <taxon>Eurotiales</taxon>
        <taxon>Aspergillaceae</taxon>
        <taxon>Penicillium</taxon>
    </lineage>
</organism>
<keyword evidence="5" id="KW-0653">Protein transport</keyword>
<proteinExistence type="inferred from homology"/>
<evidence type="ECO:0000256" key="5">
    <source>
        <dbReference type="ARBA" id="ARBA00022927"/>
    </source>
</evidence>
<evidence type="ECO:0000256" key="7">
    <source>
        <dbReference type="SAM" id="Coils"/>
    </source>
</evidence>
<keyword evidence="3" id="KW-0813">Transport</keyword>
<evidence type="ECO:0000256" key="1">
    <source>
        <dbReference type="ARBA" id="ARBA00004608"/>
    </source>
</evidence>
<dbReference type="OrthoDB" id="441172at2759"/>
<keyword evidence="10" id="KW-1185">Reference proteome</keyword>
<dbReference type="AlphaFoldDB" id="A0A9W9G6T1"/>
<evidence type="ECO:0000313" key="10">
    <source>
        <dbReference type="Proteomes" id="UP001149165"/>
    </source>
</evidence>
<dbReference type="PANTHER" id="PTHR22761:SF5">
    <property type="entry name" value="CHARGED MULTIVESICULAR BODY PROTEIN 6"/>
    <property type="match status" value="1"/>
</dbReference>
<comment type="similarity">
    <text evidence="2">Belongs to the SNF7 family.</text>
</comment>